<sequence>MLAKTSLQLLVSIGAFFILTFLLFAHQLYQSSLTAATPQEYSHEEHKGPQVDMSFAHQILRSVSSKDGAYLPIDFGSRRAINPSVIPHPDDNTTWIVTAQLHEPRRGDKPRLWFAELVCTAAFSNSTDTTAIGSTETSSSNNSNREVLGCIHPPLILPIAATPADSSKCPPDTAFFTLSIGPHDARVFHGPEGPYTIYGSTSQFTCFGQWMLDFRLLVDWGVDTINDHDGFVRTPTELQRPFLTPYRSVEKNWFVFWDAGGQSYVHYDIAPSRSFAQLHADGSVGPDLSSHTAENDKTCLNRLLPSIPETPDPPPPGANSESIHQATNALSITLCEQTDPSCIPGPENTFILTIVQHKSFYRLHSTYEPYVVLFRAVEPFGIHGVSSKPLWIEGRRAPSTSRVAASPEEEGESQDENERMQSLKLQSEMMYVTSISWKTHGQRYHGFVDDVLFIGFGIEDAATGVIDVRAGDLVDGIELCL</sequence>
<evidence type="ECO:0000256" key="1">
    <source>
        <dbReference type="SAM" id="MobiDB-lite"/>
    </source>
</evidence>
<evidence type="ECO:0000313" key="3">
    <source>
        <dbReference type="Proteomes" id="UP001610563"/>
    </source>
</evidence>
<proteinExistence type="predicted"/>
<reference evidence="2 3" key="1">
    <citation type="submission" date="2024-07" db="EMBL/GenBank/DDBJ databases">
        <title>Section-level genome sequencing and comparative genomics of Aspergillus sections Usti and Cavernicolus.</title>
        <authorList>
            <consortium name="Lawrence Berkeley National Laboratory"/>
            <person name="Nybo J.L."/>
            <person name="Vesth T.C."/>
            <person name="Theobald S."/>
            <person name="Frisvad J.C."/>
            <person name="Larsen T.O."/>
            <person name="Kjaerboelling I."/>
            <person name="Rothschild-Mancinelli K."/>
            <person name="Lyhne E.K."/>
            <person name="Kogle M.E."/>
            <person name="Barry K."/>
            <person name="Clum A."/>
            <person name="Na H."/>
            <person name="Ledsgaard L."/>
            <person name="Lin J."/>
            <person name="Lipzen A."/>
            <person name="Kuo A."/>
            <person name="Riley R."/>
            <person name="Mondo S."/>
            <person name="Labutti K."/>
            <person name="Haridas S."/>
            <person name="Pangalinan J."/>
            <person name="Salamov A.A."/>
            <person name="Simmons B.A."/>
            <person name="Magnuson J.K."/>
            <person name="Chen J."/>
            <person name="Drula E."/>
            <person name="Henrissat B."/>
            <person name="Wiebenga A."/>
            <person name="Lubbers R.J."/>
            <person name="Gomes A.C."/>
            <person name="Makela M.R."/>
            <person name="Stajich J."/>
            <person name="Grigoriev I.V."/>
            <person name="Mortensen U.H."/>
            <person name="De Vries R.P."/>
            <person name="Baker S.E."/>
            <person name="Andersen M.R."/>
        </authorList>
    </citation>
    <scope>NUCLEOTIDE SEQUENCE [LARGE SCALE GENOMIC DNA]</scope>
    <source>
        <strain evidence="2 3">CBS 209.92</strain>
    </source>
</reference>
<name>A0ABR4FW61_9EURO</name>
<feature type="region of interest" description="Disordered" evidence="1">
    <location>
        <begin position="397"/>
        <end position="420"/>
    </location>
</feature>
<protein>
    <submittedName>
        <fullName evidence="2">Uncharacterized protein</fullName>
    </submittedName>
</protein>
<evidence type="ECO:0000313" key="2">
    <source>
        <dbReference type="EMBL" id="KAL2787509.1"/>
    </source>
</evidence>
<keyword evidence="3" id="KW-1185">Reference proteome</keyword>
<dbReference type="EMBL" id="JBFTWV010000095">
    <property type="protein sequence ID" value="KAL2787509.1"/>
    <property type="molecule type" value="Genomic_DNA"/>
</dbReference>
<comment type="caution">
    <text evidence="2">The sequence shown here is derived from an EMBL/GenBank/DDBJ whole genome shotgun (WGS) entry which is preliminary data.</text>
</comment>
<organism evidence="2 3">
    <name type="scientific">Aspergillus keveii</name>
    <dbReference type="NCBI Taxonomy" id="714993"/>
    <lineage>
        <taxon>Eukaryota</taxon>
        <taxon>Fungi</taxon>
        <taxon>Dikarya</taxon>
        <taxon>Ascomycota</taxon>
        <taxon>Pezizomycotina</taxon>
        <taxon>Eurotiomycetes</taxon>
        <taxon>Eurotiomycetidae</taxon>
        <taxon>Eurotiales</taxon>
        <taxon>Aspergillaceae</taxon>
        <taxon>Aspergillus</taxon>
        <taxon>Aspergillus subgen. Nidulantes</taxon>
    </lineage>
</organism>
<accession>A0ABR4FW61</accession>
<gene>
    <name evidence="2" type="ORF">BJX66DRAFT_310750</name>
</gene>
<dbReference type="Proteomes" id="UP001610563">
    <property type="component" value="Unassembled WGS sequence"/>
</dbReference>